<dbReference type="EMBL" id="BDGG01000008">
    <property type="protein sequence ID" value="GAV02356.1"/>
    <property type="molecule type" value="Genomic_DNA"/>
</dbReference>
<organism evidence="1 2">
    <name type="scientific">Ramazzottius varieornatus</name>
    <name type="common">Water bear</name>
    <name type="synonym">Tardigrade</name>
    <dbReference type="NCBI Taxonomy" id="947166"/>
    <lineage>
        <taxon>Eukaryota</taxon>
        <taxon>Metazoa</taxon>
        <taxon>Ecdysozoa</taxon>
        <taxon>Tardigrada</taxon>
        <taxon>Eutardigrada</taxon>
        <taxon>Parachela</taxon>
        <taxon>Hypsibioidea</taxon>
        <taxon>Ramazzottiidae</taxon>
        <taxon>Ramazzottius</taxon>
    </lineage>
</organism>
<protein>
    <submittedName>
        <fullName evidence="1">Uncharacterized protein</fullName>
    </submittedName>
</protein>
<evidence type="ECO:0000313" key="1">
    <source>
        <dbReference type="EMBL" id="GAV02356.1"/>
    </source>
</evidence>
<dbReference type="Proteomes" id="UP000186922">
    <property type="component" value="Unassembled WGS sequence"/>
</dbReference>
<gene>
    <name evidence="1" type="primary">RvY_12932</name>
    <name evidence="1" type="synonym">RvY_12932.2</name>
    <name evidence="1" type="ORF">RvY_12932-2</name>
</gene>
<accession>A0A1D1VNF1</accession>
<sequence>MVDDGIVLACVINAKSLLSSAIRTQDSGYFSKRSFDGGMKSESLASFRAFRVWMSRGEAGEFPALNQEGEESDKSRAEQRWCEANSLSFIRLRECWRFLSGLASWCTRSGFESSRSDCTTETRRTS</sequence>
<evidence type="ECO:0000313" key="2">
    <source>
        <dbReference type="Proteomes" id="UP000186922"/>
    </source>
</evidence>
<name>A0A1D1VNF1_RAMVA</name>
<reference evidence="1 2" key="1">
    <citation type="journal article" date="2016" name="Nat. Commun.">
        <title>Extremotolerant tardigrade genome and improved radiotolerance of human cultured cells by tardigrade-unique protein.</title>
        <authorList>
            <person name="Hashimoto T."/>
            <person name="Horikawa D.D."/>
            <person name="Saito Y."/>
            <person name="Kuwahara H."/>
            <person name="Kozuka-Hata H."/>
            <person name="Shin-I T."/>
            <person name="Minakuchi Y."/>
            <person name="Ohishi K."/>
            <person name="Motoyama A."/>
            <person name="Aizu T."/>
            <person name="Enomoto A."/>
            <person name="Kondo K."/>
            <person name="Tanaka S."/>
            <person name="Hara Y."/>
            <person name="Koshikawa S."/>
            <person name="Sagara H."/>
            <person name="Miura T."/>
            <person name="Yokobori S."/>
            <person name="Miyagawa K."/>
            <person name="Suzuki Y."/>
            <person name="Kubo T."/>
            <person name="Oyama M."/>
            <person name="Kohara Y."/>
            <person name="Fujiyama A."/>
            <person name="Arakawa K."/>
            <person name="Katayama T."/>
            <person name="Toyoda A."/>
            <person name="Kunieda T."/>
        </authorList>
    </citation>
    <scope>NUCLEOTIDE SEQUENCE [LARGE SCALE GENOMIC DNA]</scope>
    <source>
        <strain evidence="1 2">YOKOZUNA-1</strain>
    </source>
</reference>
<dbReference type="AlphaFoldDB" id="A0A1D1VNF1"/>
<comment type="caution">
    <text evidence="1">The sequence shown here is derived from an EMBL/GenBank/DDBJ whole genome shotgun (WGS) entry which is preliminary data.</text>
</comment>
<keyword evidence="2" id="KW-1185">Reference proteome</keyword>
<proteinExistence type="predicted"/>